<evidence type="ECO:0000256" key="3">
    <source>
        <dbReference type="ARBA" id="ARBA00021310"/>
    </source>
</evidence>
<dbReference type="SUPFAM" id="SSF57863">
    <property type="entry name" value="ArfGap/RecO-like zinc finger"/>
    <property type="match status" value="1"/>
</dbReference>
<evidence type="ECO:0000313" key="12">
    <source>
        <dbReference type="Proteomes" id="UP000249203"/>
    </source>
</evidence>
<comment type="similarity">
    <text evidence="2 8">Belongs to the RecO family.</text>
</comment>
<dbReference type="PANTHER" id="PTHR33991:SF1">
    <property type="entry name" value="DNA REPAIR PROTEIN RECO"/>
    <property type="match status" value="1"/>
</dbReference>
<evidence type="ECO:0000256" key="8">
    <source>
        <dbReference type="HAMAP-Rule" id="MF_00201"/>
    </source>
</evidence>
<evidence type="ECO:0000256" key="1">
    <source>
        <dbReference type="ARBA" id="ARBA00003065"/>
    </source>
</evidence>
<evidence type="ECO:0000313" key="13">
    <source>
        <dbReference type="Proteomes" id="UP000287865"/>
    </source>
</evidence>
<comment type="caution">
    <text evidence="10">The sequence shown here is derived from an EMBL/GenBank/DDBJ whole genome shotgun (WGS) entry which is preliminary data.</text>
</comment>
<proteinExistence type="inferred from homology"/>
<keyword evidence="13" id="KW-1185">Reference proteome</keyword>
<dbReference type="HAMAP" id="MF_00201">
    <property type="entry name" value="RecO"/>
    <property type="match status" value="1"/>
</dbReference>
<evidence type="ECO:0000256" key="4">
    <source>
        <dbReference type="ARBA" id="ARBA00022763"/>
    </source>
</evidence>
<name>A0A327X320_9GAMM</name>
<dbReference type="Pfam" id="PF02565">
    <property type="entry name" value="RecO_C"/>
    <property type="match status" value="1"/>
</dbReference>
<dbReference type="Proteomes" id="UP000287865">
    <property type="component" value="Unassembled WGS sequence"/>
</dbReference>
<accession>A0A327X320</accession>
<sequence>MHPAYVLHRWPYQESSLIVDVFSQEFGRLRVVARGARASKKGQNACLQPFTPIQLSWRGQGELKTLTAVESTSFPAPLVGEYVYCGFYINELLQRLVPEQAAIPALFDDYQHTLQLLRQQVAMQPVLRRFEWSLLQHLELDFDWQVELSHGQAIEPDSYYFFVAGEGFYPLASGREPTPHYRGADIVKMAQFQLHDADLLRQFKWLMRAALAPYLGNKPLRSRELFTR</sequence>
<evidence type="ECO:0000256" key="2">
    <source>
        <dbReference type="ARBA" id="ARBA00007452"/>
    </source>
</evidence>
<gene>
    <name evidence="8 11" type="primary">recO</name>
    <name evidence="10" type="ORF">B0I24_101103</name>
    <name evidence="11" type="ORF">CWE07_00490</name>
</gene>
<evidence type="ECO:0000256" key="7">
    <source>
        <dbReference type="ARBA" id="ARBA00033409"/>
    </source>
</evidence>
<dbReference type="InterPro" id="IPR037278">
    <property type="entry name" value="ARFGAP/RecO"/>
</dbReference>
<evidence type="ECO:0000256" key="5">
    <source>
        <dbReference type="ARBA" id="ARBA00023172"/>
    </source>
</evidence>
<dbReference type="NCBIfam" id="TIGR00613">
    <property type="entry name" value="reco"/>
    <property type="match status" value="1"/>
</dbReference>
<dbReference type="GO" id="GO:0006302">
    <property type="term" value="P:double-strand break repair"/>
    <property type="evidence" value="ECO:0007669"/>
    <property type="project" value="TreeGrafter"/>
</dbReference>
<organism evidence="10 12">
    <name type="scientific">Aliidiomarina maris</name>
    <dbReference type="NCBI Taxonomy" id="531312"/>
    <lineage>
        <taxon>Bacteria</taxon>
        <taxon>Pseudomonadati</taxon>
        <taxon>Pseudomonadota</taxon>
        <taxon>Gammaproteobacteria</taxon>
        <taxon>Alteromonadales</taxon>
        <taxon>Idiomarinaceae</taxon>
        <taxon>Aliidiomarina</taxon>
    </lineage>
</organism>
<keyword evidence="4 8" id="KW-0227">DNA damage</keyword>
<dbReference type="GO" id="GO:0043590">
    <property type="term" value="C:bacterial nucleoid"/>
    <property type="evidence" value="ECO:0007669"/>
    <property type="project" value="TreeGrafter"/>
</dbReference>
<dbReference type="EMBL" id="QLMD01000001">
    <property type="protein sequence ID" value="RAK01480.1"/>
    <property type="molecule type" value="Genomic_DNA"/>
</dbReference>
<keyword evidence="6 8" id="KW-0234">DNA repair</keyword>
<dbReference type="SUPFAM" id="SSF50249">
    <property type="entry name" value="Nucleic acid-binding proteins"/>
    <property type="match status" value="1"/>
</dbReference>
<dbReference type="InterPro" id="IPR042242">
    <property type="entry name" value="RecO_C"/>
</dbReference>
<reference evidence="11 13" key="1">
    <citation type="journal article" date="2018" name="Front. Microbiol.">
        <title>Genome-Based Analysis Reveals the Taxonomy and Diversity of the Family Idiomarinaceae.</title>
        <authorList>
            <person name="Liu Y."/>
            <person name="Lai Q."/>
            <person name="Shao Z."/>
        </authorList>
    </citation>
    <scope>NUCLEOTIDE SEQUENCE [LARGE SCALE GENOMIC DNA]</scope>
    <source>
        <strain evidence="11 13">CF12-14</strain>
    </source>
</reference>
<dbReference type="InterPro" id="IPR022572">
    <property type="entry name" value="DNA_rep/recomb_RecO_N"/>
</dbReference>
<protein>
    <recommendedName>
        <fullName evidence="3 8">DNA repair protein RecO</fullName>
    </recommendedName>
    <alternativeName>
        <fullName evidence="7 8">Recombination protein O</fullName>
    </alternativeName>
</protein>
<dbReference type="InterPro" id="IPR003717">
    <property type="entry name" value="RecO"/>
</dbReference>
<dbReference type="Gene3D" id="1.20.1440.120">
    <property type="entry name" value="Recombination protein O, C-terminal domain"/>
    <property type="match status" value="1"/>
</dbReference>
<feature type="domain" description="DNA replication/recombination mediator RecO N-terminal" evidence="9">
    <location>
        <begin position="3"/>
        <end position="72"/>
    </location>
</feature>
<evidence type="ECO:0000313" key="11">
    <source>
        <dbReference type="EMBL" id="RUO28317.1"/>
    </source>
</evidence>
<evidence type="ECO:0000259" key="9">
    <source>
        <dbReference type="Pfam" id="PF11967"/>
    </source>
</evidence>
<keyword evidence="5 8" id="KW-0233">DNA recombination</keyword>
<evidence type="ECO:0000256" key="6">
    <source>
        <dbReference type="ARBA" id="ARBA00023204"/>
    </source>
</evidence>
<dbReference type="AlphaFoldDB" id="A0A327X320"/>
<comment type="function">
    <text evidence="1 8">Involved in DNA repair and RecF pathway recombination.</text>
</comment>
<dbReference type="OrthoDB" id="9804792at2"/>
<dbReference type="Gene3D" id="2.40.50.140">
    <property type="entry name" value="Nucleic acid-binding proteins"/>
    <property type="match status" value="1"/>
</dbReference>
<dbReference type="InterPro" id="IPR012340">
    <property type="entry name" value="NA-bd_OB-fold"/>
</dbReference>
<dbReference type="Proteomes" id="UP000249203">
    <property type="component" value="Unassembled WGS sequence"/>
</dbReference>
<evidence type="ECO:0000313" key="10">
    <source>
        <dbReference type="EMBL" id="RAK01480.1"/>
    </source>
</evidence>
<reference evidence="10 12" key="2">
    <citation type="submission" date="2018-06" db="EMBL/GenBank/DDBJ databases">
        <title>Genomic Encyclopedia of Type Strains, Phase III (KMG-III): the genomes of soil and plant-associated and newly described type strains.</title>
        <authorList>
            <person name="Whitman W."/>
        </authorList>
    </citation>
    <scope>NUCLEOTIDE SEQUENCE [LARGE SCALE GENOMIC DNA]</scope>
    <source>
        <strain evidence="10 12">CGMCC 1.15366</strain>
    </source>
</reference>
<dbReference type="EMBL" id="PIPK01000001">
    <property type="protein sequence ID" value="RUO28317.1"/>
    <property type="molecule type" value="Genomic_DNA"/>
</dbReference>
<dbReference type="Pfam" id="PF11967">
    <property type="entry name" value="RecO_N"/>
    <property type="match status" value="1"/>
</dbReference>
<dbReference type="PANTHER" id="PTHR33991">
    <property type="entry name" value="DNA REPAIR PROTEIN RECO"/>
    <property type="match status" value="1"/>
</dbReference>
<dbReference type="RefSeq" id="WP_111567973.1">
    <property type="nucleotide sequence ID" value="NZ_PIPK01000001.1"/>
</dbReference>
<dbReference type="GO" id="GO:0006310">
    <property type="term" value="P:DNA recombination"/>
    <property type="evidence" value="ECO:0007669"/>
    <property type="project" value="UniProtKB-UniRule"/>
</dbReference>